<dbReference type="InterPro" id="IPR002068">
    <property type="entry name" value="A-crystallin/Hsp20_dom"/>
</dbReference>
<accession>A0ABR0W840</accession>
<proteinExistence type="inferred from homology"/>
<feature type="domain" description="SHSP" evidence="12">
    <location>
        <begin position="22"/>
        <end position="128"/>
    </location>
</feature>
<protein>
    <recommendedName>
        <fullName evidence="12">SHSP domain-containing protein</fullName>
    </recommendedName>
</protein>
<evidence type="ECO:0000256" key="8">
    <source>
        <dbReference type="PROSITE-ProRule" id="PRU00285"/>
    </source>
</evidence>
<keyword evidence="2" id="KW-1003">Cell membrane</keyword>
<dbReference type="PANTHER" id="PTHR43670">
    <property type="entry name" value="HEAT SHOCK PROTEIN 26"/>
    <property type="match status" value="1"/>
</dbReference>
<name>A0ABR0W840_REHGL</name>
<feature type="compositionally biased region" description="Polar residues" evidence="10">
    <location>
        <begin position="196"/>
        <end position="211"/>
    </location>
</feature>
<dbReference type="Pfam" id="PF00011">
    <property type="entry name" value="HSP20"/>
    <property type="match status" value="1"/>
</dbReference>
<keyword evidence="3 11" id="KW-0812">Transmembrane</keyword>
<dbReference type="Proteomes" id="UP001318860">
    <property type="component" value="Unassembled WGS sequence"/>
</dbReference>
<keyword evidence="6 11" id="KW-1133">Transmembrane helix</keyword>
<comment type="caution">
    <text evidence="13">The sequence shown here is derived from an EMBL/GenBank/DDBJ whole genome shotgun (WGS) entry which is preliminary data.</text>
</comment>
<feature type="compositionally biased region" description="Polar residues" evidence="10">
    <location>
        <begin position="161"/>
        <end position="185"/>
    </location>
</feature>
<evidence type="ECO:0000256" key="5">
    <source>
        <dbReference type="ARBA" id="ARBA00022821"/>
    </source>
</evidence>
<comment type="similarity">
    <text evidence="8 9">Belongs to the small heat shock protein (HSP20) family.</text>
</comment>
<feature type="region of interest" description="Disordered" evidence="10">
    <location>
        <begin position="114"/>
        <end position="281"/>
    </location>
</feature>
<evidence type="ECO:0000256" key="6">
    <source>
        <dbReference type="ARBA" id="ARBA00022989"/>
    </source>
</evidence>
<dbReference type="EMBL" id="JABTTQ020000013">
    <property type="protein sequence ID" value="KAK6143315.1"/>
    <property type="molecule type" value="Genomic_DNA"/>
</dbReference>
<evidence type="ECO:0000256" key="10">
    <source>
        <dbReference type="SAM" id="MobiDB-lite"/>
    </source>
</evidence>
<dbReference type="PROSITE" id="PS01031">
    <property type="entry name" value="SHSP"/>
    <property type="match status" value="1"/>
</dbReference>
<feature type="region of interest" description="Disordered" evidence="10">
    <location>
        <begin position="1"/>
        <end position="24"/>
    </location>
</feature>
<comment type="subcellular location">
    <subcellularLocation>
        <location evidence="1">Cell membrane</location>
        <topology evidence="1">Single-pass membrane protein</topology>
    </subcellularLocation>
</comment>
<evidence type="ECO:0000256" key="4">
    <source>
        <dbReference type="ARBA" id="ARBA00022737"/>
    </source>
</evidence>
<evidence type="ECO:0000256" key="1">
    <source>
        <dbReference type="ARBA" id="ARBA00004162"/>
    </source>
</evidence>
<dbReference type="InterPro" id="IPR008978">
    <property type="entry name" value="HSP20-like_chaperone"/>
</dbReference>
<sequence>MALSTRGGGGAPRRGGRTGGVRPVYEDFKPVSEWQQDDESHILSIYLPGFMKEQIKVSTEGRNTIRVRGERLVAGNKWNRFQEDYQVPENGEMNSIRAKFQGGILKITVPRKGVDKPQETLTPKPKITDVQKQPTPLKKDQGRVFPQASTSQPTDEKSTEQQKTSVDPSTKHGQNGDQKQATPQKGQDKAFPAAGTRQSAGEKSIEPQNASDDYRKKHDDITQFRNESKEKNIASERPDDVTTKMVEKEKKNVVGSKELPDSETAKKTSKKDGGTGIPEKKADNKEVYGAFTKEKYKKAVKGLTELNEERQLLVNMGVAMLVIVALTAYATYKFASGKDKN</sequence>
<dbReference type="Gene3D" id="2.60.40.790">
    <property type="match status" value="1"/>
</dbReference>
<reference evidence="13 14" key="1">
    <citation type="journal article" date="2021" name="Comput. Struct. Biotechnol. J.">
        <title>De novo genome assembly of the potent medicinal plant Rehmannia glutinosa using nanopore technology.</title>
        <authorList>
            <person name="Ma L."/>
            <person name="Dong C."/>
            <person name="Song C."/>
            <person name="Wang X."/>
            <person name="Zheng X."/>
            <person name="Niu Y."/>
            <person name="Chen S."/>
            <person name="Feng W."/>
        </authorList>
    </citation>
    <scope>NUCLEOTIDE SEQUENCE [LARGE SCALE GENOMIC DNA]</scope>
    <source>
        <strain evidence="13">DH-2019</strain>
    </source>
</reference>
<dbReference type="CDD" id="cd06464">
    <property type="entry name" value="ACD_sHsps-like"/>
    <property type="match status" value="1"/>
</dbReference>
<feature type="compositionally biased region" description="Basic and acidic residues" evidence="10">
    <location>
        <begin position="212"/>
        <end position="281"/>
    </location>
</feature>
<evidence type="ECO:0000256" key="9">
    <source>
        <dbReference type="RuleBase" id="RU003616"/>
    </source>
</evidence>
<keyword evidence="5" id="KW-0611">Plant defense</keyword>
<evidence type="ECO:0000313" key="14">
    <source>
        <dbReference type="Proteomes" id="UP001318860"/>
    </source>
</evidence>
<keyword evidence="14" id="KW-1185">Reference proteome</keyword>
<evidence type="ECO:0000256" key="3">
    <source>
        <dbReference type="ARBA" id="ARBA00022692"/>
    </source>
</evidence>
<feature type="transmembrane region" description="Helical" evidence="11">
    <location>
        <begin position="312"/>
        <end position="332"/>
    </location>
</feature>
<evidence type="ECO:0000256" key="2">
    <source>
        <dbReference type="ARBA" id="ARBA00022475"/>
    </source>
</evidence>
<gene>
    <name evidence="13" type="ORF">DH2020_023663</name>
</gene>
<keyword evidence="4" id="KW-0677">Repeat</keyword>
<evidence type="ECO:0000256" key="7">
    <source>
        <dbReference type="ARBA" id="ARBA00023136"/>
    </source>
</evidence>
<evidence type="ECO:0000313" key="13">
    <source>
        <dbReference type="EMBL" id="KAK6143315.1"/>
    </source>
</evidence>
<dbReference type="SUPFAM" id="SSF49764">
    <property type="entry name" value="HSP20-like chaperones"/>
    <property type="match status" value="1"/>
</dbReference>
<evidence type="ECO:0000259" key="12">
    <source>
        <dbReference type="PROSITE" id="PS01031"/>
    </source>
</evidence>
<dbReference type="PANTHER" id="PTHR43670:SF121">
    <property type="entry name" value="PROTEIN RESTRICTED TEV MOVEMENT 2"/>
    <property type="match status" value="1"/>
</dbReference>
<organism evidence="13 14">
    <name type="scientific">Rehmannia glutinosa</name>
    <name type="common">Chinese foxglove</name>
    <dbReference type="NCBI Taxonomy" id="99300"/>
    <lineage>
        <taxon>Eukaryota</taxon>
        <taxon>Viridiplantae</taxon>
        <taxon>Streptophyta</taxon>
        <taxon>Embryophyta</taxon>
        <taxon>Tracheophyta</taxon>
        <taxon>Spermatophyta</taxon>
        <taxon>Magnoliopsida</taxon>
        <taxon>eudicotyledons</taxon>
        <taxon>Gunneridae</taxon>
        <taxon>Pentapetalae</taxon>
        <taxon>asterids</taxon>
        <taxon>lamiids</taxon>
        <taxon>Lamiales</taxon>
        <taxon>Orobanchaceae</taxon>
        <taxon>Rehmannieae</taxon>
        <taxon>Rehmannia</taxon>
    </lineage>
</organism>
<evidence type="ECO:0000256" key="11">
    <source>
        <dbReference type="SAM" id="Phobius"/>
    </source>
</evidence>
<keyword evidence="7 11" id="KW-0472">Membrane</keyword>
<feature type="compositionally biased region" description="Gly residues" evidence="10">
    <location>
        <begin position="1"/>
        <end position="19"/>
    </location>
</feature>